<dbReference type="Proteomes" id="UP000027195">
    <property type="component" value="Unassembled WGS sequence"/>
</dbReference>
<keyword evidence="2" id="KW-1133">Transmembrane helix</keyword>
<evidence type="ECO:0000259" key="3">
    <source>
        <dbReference type="Pfam" id="PF20152"/>
    </source>
</evidence>
<dbReference type="InterPro" id="IPR045339">
    <property type="entry name" value="DUF6534"/>
</dbReference>
<dbReference type="HOGENOM" id="CLU_046025_4_0_1"/>
<dbReference type="EMBL" id="KL198018">
    <property type="protein sequence ID" value="KDQ20186.1"/>
    <property type="molecule type" value="Genomic_DNA"/>
</dbReference>
<dbReference type="PANTHER" id="PTHR40465:SF1">
    <property type="entry name" value="DUF6534 DOMAIN-CONTAINING PROTEIN"/>
    <property type="match status" value="1"/>
</dbReference>
<dbReference type="AlphaFoldDB" id="A0A067N8S1"/>
<sequence length="359" mass="38932">MHSDQGRDSQYIPCVPSFPGPRRQTLERTAIGSLLGAIPAKACYRSKPINTPPTSARNPQHSTPVRSQPPSNALLLLRKMSAATTPDVVPTFGPYLVGMSLQFIFMGVIAKQVYDYYTTFTKDAIFKKAIIGALAVTTVFQTTMDFVNLYRCSVKGYGNLLVFDLQDWSLWGEIVVTAIAGSIAQTFFLERCWKATRSLAVVAGGAVLILLSLGAGIASTVKFAEIKHLSLVPSIPIPIIMWLSVTALIDVLLASILVYSFVKKNQFQFIPLTIETGTLTACIAVINLVLYLALPGLAWHLIPQLVMGKMYAMSVMVTVSSRPGPETANPTMVGASLAAPEDRSVTASTNDEKRDLESQ</sequence>
<evidence type="ECO:0000313" key="4">
    <source>
        <dbReference type="EMBL" id="KDQ20186.1"/>
    </source>
</evidence>
<feature type="region of interest" description="Disordered" evidence="1">
    <location>
        <begin position="327"/>
        <end position="359"/>
    </location>
</feature>
<dbReference type="OrthoDB" id="2953893at2759"/>
<evidence type="ECO:0000313" key="5">
    <source>
        <dbReference type="Proteomes" id="UP000027195"/>
    </source>
</evidence>
<feature type="compositionally biased region" description="Polar residues" evidence="1">
    <location>
        <begin position="48"/>
        <end position="68"/>
    </location>
</feature>
<feature type="transmembrane region" description="Helical" evidence="2">
    <location>
        <begin position="170"/>
        <end position="189"/>
    </location>
</feature>
<feature type="region of interest" description="Disordered" evidence="1">
    <location>
        <begin position="45"/>
        <end position="68"/>
    </location>
</feature>
<name>A0A067N8S1_BOTB1</name>
<feature type="compositionally biased region" description="Basic and acidic residues" evidence="1">
    <location>
        <begin position="340"/>
        <end position="359"/>
    </location>
</feature>
<keyword evidence="5" id="KW-1185">Reference proteome</keyword>
<dbReference type="InParanoid" id="A0A067N8S1"/>
<dbReference type="Pfam" id="PF20152">
    <property type="entry name" value="DUF6534"/>
    <property type="match status" value="1"/>
</dbReference>
<proteinExistence type="predicted"/>
<reference evidence="5" key="1">
    <citation type="journal article" date="2014" name="Proc. Natl. Acad. Sci. U.S.A.">
        <title>Extensive sampling of basidiomycete genomes demonstrates inadequacy of the white-rot/brown-rot paradigm for wood decay fungi.</title>
        <authorList>
            <person name="Riley R."/>
            <person name="Salamov A.A."/>
            <person name="Brown D.W."/>
            <person name="Nagy L.G."/>
            <person name="Floudas D."/>
            <person name="Held B.W."/>
            <person name="Levasseur A."/>
            <person name="Lombard V."/>
            <person name="Morin E."/>
            <person name="Otillar R."/>
            <person name="Lindquist E.A."/>
            <person name="Sun H."/>
            <person name="LaButti K.M."/>
            <person name="Schmutz J."/>
            <person name="Jabbour D."/>
            <person name="Luo H."/>
            <person name="Baker S.E."/>
            <person name="Pisabarro A.G."/>
            <person name="Walton J.D."/>
            <person name="Blanchette R.A."/>
            <person name="Henrissat B."/>
            <person name="Martin F."/>
            <person name="Cullen D."/>
            <person name="Hibbett D.S."/>
            <person name="Grigoriev I.V."/>
        </authorList>
    </citation>
    <scope>NUCLEOTIDE SEQUENCE [LARGE SCALE GENOMIC DNA]</scope>
    <source>
        <strain evidence="5">FD-172 SS1</strain>
    </source>
</reference>
<dbReference type="PANTHER" id="PTHR40465">
    <property type="entry name" value="CHROMOSOME 1, WHOLE GENOME SHOTGUN SEQUENCE"/>
    <property type="match status" value="1"/>
</dbReference>
<feature type="transmembrane region" description="Helical" evidence="2">
    <location>
        <begin position="239"/>
        <end position="262"/>
    </location>
</feature>
<protein>
    <recommendedName>
        <fullName evidence="3">DUF6534 domain-containing protein</fullName>
    </recommendedName>
</protein>
<feature type="domain" description="DUF6534" evidence="3">
    <location>
        <begin position="247"/>
        <end position="322"/>
    </location>
</feature>
<feature type="transmembrane region" description="Helical" evidence="2">
    <location>
        <begin position="95"/>
        <end position="117"/>
    </location>
</feature>
<gene>
    <name evidence="4" type="ORF">BOTBODRAFT_27595</name>
</gene>
<keyword evidence="2" id="KW-0812">Transmembrane</keyword>
<evidence type="ECO:0000256" key="2">
    <source>
        <dbReference type="SAM" id="Phobius"/>
    </source>
</evidence>
<accession>A0A067N8S1</accession>
<evidence type="ECO:0000256" key="1">
    <source>
        <dbReference type="SAM" id="MobiDB-lite"/>
    </source>
</evidence>
<organism evidence="4 5">
    <name type="scientific">Botryobasidium botryosum (strain FD-172 SS1)</name>
    <dbReference type="NCBI Taxonomy" id="930990"/>
    <lineage>
        <taxon>Eukaryota</taxon>
        <taxon>Fungi</taxon>
        <taxon>Dikarya</taxon>
        <taxon>Basidiomycota</taxon>
        <taxon>Agaricomycotina</taxon>
        <taxon>Agaricomycetes</taxon>
        <taxon>Cantharellales</taxon>
        <taxon>Botryobasidiaceae</taxon>
        <taxon>Botryobasidium</taxon>
    </lineage>
</organism>
<feature type="transmembrane region" description="Helical" evidence="2">
    <location>
        <begin position="201"/>
        <end position="219"/>
    </location>
</feature>
<keyword evidence="2" id="KW-0472">Membrane</keyword>
<dbReference type="STRING" id="930990.A0A067N8S1"/>